<dbReference type="InterPro" id="IPR055586">
    <property type="entry name" value="DUF7162"/>
</dbReference>
<evidence type="ECO:0000313" key="1">
    <source>
        <dbReference type="EMBL" id="SBS70135.1"/>
    </source>
</evidence>
<organism evidence="1">
    <name type="scientific">uncultured Mycobacterium sp</name>
    <dbReference type="NCBI Taxonomy" id="171292"/>
    <lineage>
        <taxon>Bacteria</taxon>
        <taxon>Bacillati</taxon>
        <taxon>Actinomycetota</taxon>
        <taxon>Actinomycetes</taxon>
        <taxon>Mycobacteriales</taxon>
        <taxon>Mycobacteriaceae</taxon>
        <taxon>Mycobacterium</taxon>
        <taxon>environmental samples</taxon>
    </lineage>
</organism>
<accession>A0A1Y5NUU8</accession>
<reference evidence="1" key="1">
    <citation type="submission" date="2016-03" db="EMBL/GenBank/DDBJ databases">
        <authorList>
            <person name="Ploux O."/>
        </authorList>
    </citation>
    <scope>NUCLEOTIDE SEQUENCE</scope>
    <source>
        <strain evidence="1">UC10</strain>
    </source>
</reference>
<dbReference type="Pfam" id="PF23721">
    <property type="entry name" value="DUF7162"/>
    <property type="match status" value="1"/>
</dbReference>
<protein>
    <submittedName>
        <fullName evidence="1">Uncharacterized protein</fullName>
    </submittedName>
</protein>
<dbReference type="EMBL" id="FLQS01000001">
    <property type="protein sequence ID" value="SBS70135.1"/>
    <property type="molecule type" value="Genomic_DNA"/>
</dbReference>
<gene>
    <name evidence="1" type="ORF">MHPYR_10014</name>
</gene>
<name>A0A1Y5NUU8_9MYCO</name>
<proteinExistence type="predicted"/>
<dbReference type="AlphaFoldDB" id="A0A1Y5NUU8"/>
<sequence length="90" mass="9458">MPEPVAIDTAALGPLVERLTRTADELAGIPIPGLEAMPGSALSRLDMPQRVTAEVCRLAAAVQDWVCSTRHAVGELTTADDAGAERLRPP</sequence>